<dbReference type="GO" id="GO:0006415">
    <property type="term" value="P:translational termination"/>
    <property type="evidence" value="ECO:0007669"/>
    <property type="project" value="TreeGrafter"/>
</dbReference>
<evidence type="ECO:0000256" key="1">
    <source>
        <dbReference type="ARBA" id="ARBA00022649"/>
    </source>
</evidence>
<dbReference type="PANTHER" id="PTHR40588">
    <property type="entry name" value="MRNA INTERFERASE TOXIN YAFQ"/>
    <property type="match status" value="1"/>
</dbReference>
<evidence type="ECO:0000256" key="3">
    <source>
        <dbReference type="ARBA" id="ARBA00068634"/>
    </source>
</evidence>
<dbReference type="PANTHER" id="PTHR40588:SF1">
    <property type="entry name" value="MRNA INTERFERASE TOXIN YAFQ"/>
    <property type="match status" value="1"/>
</dbReference>
<dbReference type="NCBIfam" id="TIGR02385">
    <property type="entry name" value="RelE_StbE"/>
    <property type="match status" value="1"/>
</dbReference>
<dbReference type="InterPro" id="IPR035093">
    <property type="entry name" value="RelE/ParE_toxin_dom_sf"/>
</dbReference>
<evidence type="ECO:0000256" key="5">
    <source>
        <dbReference type="ARBA" id="ARBA00084069"/>
    </source>
</evidence>
<dbReference type="FunFam" id="3.30.2310.20:FF:000003">
    <property type="entry name" value="Type II toxin-antitoxin system YafQ family toxin"/>
    <property type="match status" value="1"/>
</dbReference>
<proteinExistence type="inferred from homology"/>
<accession>A0A2D0KLJ1</accession>
<dbReference type="AlphaFoldDB" id="A0A2D0KLJ1"/>
<protein>
    <recommendedName>
        <fullName evidence="3">mRNA interferase toxin YafQ</fullName>
    </recommendedName>
    <alternativeName>
        <fullName evidence="4">Endoribonuclease YafQ</fullName>
    </alternativeName>
    <alternativeName>
        <fullName evidence="5">Toxin YafQ</fullName>
    </alternativeName>
</protein>
<evidence type="ECO:0000256" key="2">
    <source>
        <dbReference type="ARBA" id="ARBA00061366"/>
    </source>
</evidence>
<gene>
    <name evidence="7" type="ORF">Xsto_03206</name>
</gene>
<dbReference type="GO" id="GO:0004521">
    <property type="term" value="F:RNA endonuclease activity"/>
    <property type="evidence" value="ECO:0007669"/>
    <property type="project" value="TreeGrafter"/>
</dbReference>
<feature type="active site" description="Proton donor" evidence="6">
    <location>
        <position position="89"/>
    </location>
</feature>
<dbReference type="Gene3D" id="3.30.2310.20">
    <property type="entry name" value="RelE-like"/>
    <property type="match status" value="1"/>
</dbReference>
<dbReference type="PIRSF" id="PIRSF006156">
    <property type="entry name" value="YafQ"/>
    <property type="match status" value="1"/>
</dbReference>
<dbReference type="Pfam" id="PF15738">
    <property type="entry name" value="YafQ_toxin"/>
    <property type="match status" value="1"/>
</dbReference>
<dbReference type="RefSeq" id="WP_425304004.1">
    <property type="nucleotide sequence ID" value="NZ_NJAJ01000033.1"/>
</dbReference>
<name>A0A2D0KLJ1_9GAMM</name>
<dbReference type="InterPro" id="IPR007712">
    <property type="entry name" value="RelE/ParE_toxin"/>
</dbReference>
<keyword evidence="1" id="KW-1277">Toxin-antitoxin system</keyword>
<sequence length="93" mass="10955">MMRKISRSSEFKKDYKRVKKGKYRATIDESLVEILDILVNDKPIPPKYFDHPLKGNWRGFRDCHLHPDLLLIYKKVGNTVLELARLGSHSELF</sequence>
<dbReference type="Proteomes" id="UP000222366">
    <property type="component" value="Unassembled WGS sequence"/>
</dbReference>
<dbReference type="InterPro" id="IPR004386">
    <property type="entry name" value="Toxin_YafQ-like"/>
</dbReference>
<comment type="similarity">
    <text evidence="2">Belongs to the RelE toxin family. YafQ subfamily.</text>
</comment>
<comment type="caution">
    <text evidence="7">The sequence shown here is derived from an EMBL/GenBank/DDBJ whole genome shotgun (WGS) entry which is preliminary data.</text>
</comment>
<evidence type="ECO:0000313" key="8">
    <source>
        <dbReference type="Proteomes" id="UP000222366"/>
    </source>
</evidence>
<dbReference type="GO" id="GO:0006402">
    <property type="term" value="P:mRNA catabolic process"/>
    <property type="evidence" value="ECO:0007669"/>
    <property type="project" value="TreeGrafter"/>
</dbReference>
<evidence type="ECO:0000256" key="6">
    <source>
        <dbReference type="PIRSR" id="PIRSR006156-1"/>
    </source>
</evidence>
<dbReference type="SUPFAM" id="SSF143011">
    <property type="entry name" value="RelE-like"/>
    <property type="match status" value="1"/>
</dbReference>
<reference evidence="7 8" key="1">
    <citation type="journal article" date="2017" name="Nat. Microbiol.">
        <title>Natural product diversity associated with the nematode symbionts Photorhabdus and Xenorhabdus.</title>
        <authorList>
            <person name="Tobias N.J."/>
            <person name="Wolff H."/>
            <person name="Djahanschiri B."/>
            <person name="Grundmann F."/>
            <person name="Kronenwerth M."/>
            <person name="Shi Y.M."/>
            <person name="Simonyi S."/>
            <person name="Grun P."/>
            <person name="Shapiro-Ilan D."/>
            <person name="Pidot S.J."/>
            <person name="Stinear T.P."/>
            <person name="Ebersberger I."/>
            <person name="Bode H.B."/>
        </authorList>
    </citation>
    <scope>NUCLEOTIDE SEQUENCE [LARGE SCALE GENOMIC DNA]</scope>
    <source>
        <strain evidence="7 8">DSM 17904</strain>
    </source>
</reference>
<evidence type="ECO:0000313" key="7">
    <source>
        <dbReference type="EMBL" id="PHM64272.1"/>
    </source>
</evidence>
<keyword evidence="8" id="KW-1185">Reference proteome</keyword>
<dbReference type="EMBL" id="NJAJ01000033">
    <property type="protein sequence ID" value="PHM64272.1"/>
    <property type="molecule type" value="Genomic_DNA"/>
</dbReference>
<organism evidence="7 8">
    <name type="scientific">Xenorhabdus stockiae</name>
    <dbReference type="NCBI Taxonomy" id="351614"/>
    <lineage>
        <taxon>Bacteria</taxon>
        <taxon>Pseudomonadati</taxon>
        <taxon>Pseudomonadota</taxon>
        <taxon>Gammaproteobacteria</taxon>
        <taxon>Enterobacterales</taxon>
        <taxon>Morganellaceae</taxon>
        <taxon>Xenorhabdus</taxon>
    </lineage>
</organism>
<evidence type="ECO:0000256" key="4">
    <source>
        <dbReference type="ARBA" id="ARBA00074985"/>
    </source>
</evidence>